<name>A0A3S0XU50_CHLFR</name>
<comment type="caution">
    <text evidence="2">The sequence shown here is derived from an EMBL/GenBank/DDBJ whole genome shotgun (WGS) entry which is preliminary data.</text>
</comment>
<sequence>MMVNRINDIAWQARRGSVAAIIQVLNERLANSGVRTRAIFDDGVLQLLCEANTVDELEKSTLVNQVQQILESIAPRNIRRVNINSRIVREQQLLWLEEITREPENQLLWSEEIILEQPNTFQQLIRDFRDRKAELGNSNLPKTQSSRSILINNNSKNLAWRRLLFALSICSFLLLLGWVGYTLLNGKFKHKVLSTTQKSPYPVAKTSKPVNNNQEISQTQDAPKEDIFVEAVRIANQASAAGKVAKSSTQWLEIAANWQRASDLMSQVLPNHSRYKEAQIRTKLYQQYSQAAQQEAEKSKS</sequence>
<accession>A0A3S0XU50</accession>
<dbReference type="AlphaFoldDB" id="A0A3S0XU50"/>
<dbReference type="Proteomes" id="UP000268857">
    <property type="component" value="Unassembled WGS sequence"/>
</dbReference>
<protein>
    <submittedName>
        <fullName evidence="2">Uncharacterized protein</fullName>
    </submittedName>
</protein>
<evidence type="ECO:0000313" key="2">
    <source>
        <dbReference type="EMBL" id="RUR77807.1"/>
    </source>
</evidence>
<keyword evidence="3" id="KW-1185">Reference proteome</keyword>
<gene>
    <name evidence="2" type="ORF">PCC6912_36880</name>
</gene>
<organism evidence="2 3">
    <name type="scientific">Chlorogloeopsis fritschii PCC 6912</name>
    <dbReference type="NCBI Taxonomy" id="211165"/>
    <lineage>
        <taxon>Bacteria</taxon>
        <taxon>Bacillati</taxon>
        <taxon>Cyanobacteriota</taxon>
        <taxon>Cyanophyceae</taxon>
        <taxon>Nostocales</taxon>
        <taxon>Chlorogloeopsidaceae</taxon>
        <taxon>Chlorogloeopsis</taxon>
    </lineage>
</organism>
<proteinExistence type="predicted"/>
<keyword evidence="1" id="KW-0812">Transmembrane</keyword>
<evidence type="ECO:0000313" key="3">
    <source>
        <dbReference type="Proteomes" id="UP000268857"/>
    </source>
</evidence>
<keyword evidence="1" id="KW-1133">Transmembrane helix</keyword>
<feature type="transmembrane region" description="Helical" evidence="1">
    <location>
        <begin position="163"/>
        <end position="184"/>
    </location>
</feature>
<keyword evidence="1" id="KW-0472">Membrane</keyword>
<reference evidence="2 3" key="1">
    <citation type="journal article" date="2019" name="Genome Biol. Evol.">
        <title>Day and night: Metabolic profiles and evolutionary relationships of six axenic non-marine cyanobacteria.</title>
        <authorList>
            <person name="Will S.E."/>
            <person name="Henke P."/>
            <person name="Boedeker C."/>
            <person name="Huang S."/>
            <person name="Brinkmann H."/>
            <person name="Rohde M."/>
            <person name="Jarek M."/>
            <person name="Friedl T."/>
            <person name="Seufert S."/>
            <person name="Schumacher M."/>
            <person name="Overmann J."/>
            <person name="Neumann-Schaal M."/>
            <person name="Petersen J."/>
        </authorList>
    </citation>
    <scope>NUCLEOTIDE SEQUENCE [LARGE SCALE GENOMIC DNA]</scope>
    <source>
        <strain evidence="2 3">PCC 6912</strain>
    </source>
</reference>
<dbReference type="EMBL" id="RSCJ01000016">
    <property type="protein sequence ID" value="RUR77807.1"/>
    <property type="molecule type" value="Genomic_DNA"/>
</dbReference>
<evidence type="ECO:0000256" key="1">
    <source>
        <dbReference type="SAM" id="Phobius"/>
    </source>
</evidence>